<dbReference type="AlphaFoldDB" id="A0AA86SDZ1"/>
<reference evidence="2" key="1">
    <citation type="submission" date="2023-10" db="EMBL/GenBank/DDBJ databases">
        <authorList>
            <person name="Domelevo Entfellner J.-B."/>
        </authorList>
    </citation>
    <scope>NUCLEOTIDE SEQUENCE</scope>
</reference>
<organism evidence="2 3">
    <name type="scientific">Sphenostylis stenocarpa</name>
    <dbReference type="NCBI Taxonomy" id="92480"/>
    <lineage>
        <taxon>Eukaryota</taxon>
        <taxon>Viridiplantae</taxon>
        <taxon>Streptophyta</taxon>
        <taxon>Embryophyta</taxon>
        <taxon>Tracheophyta</taxon>
        <taxon>Spermatophyta</taxon>
        <taxon>Magnoliopsida</taxon>
        <taxon>eudicotyledons</taxon>
        <taxon>Gunneridae</taxon>
        <taxon>Pentapetalae</taxon>
        <taxon>rosids</taxon>
        <taxon>fabids</taxon>
        <taxon>Fabales</taxon>
        <taxon>Fabaceae</taxon>
        <taxon>Papilionoideae</taxon>
        <taxon>50 kb inversion clade</taxon>
        <taxon>NPAAA clade</taxon>
        <taxon>indigoferoid/millettioid clade</taxon>
        <taxon>Phaseoleae</taxon>
        <taxon>Sphenostylis</taxon>
    </lineage>
</organism>
<dbReference type="GO" id="GO:0032204">
    <property type="term" value="P:regulation of telomere maintenance"/>
    <property type="evidence" value="ECO:0007669"/>
    <property type="project" value="TreeGrafter"/>
</dbReference>
<evidence type="ECO:0008006" key="4">
    <source>
        <dbReference type="Google" id="ProtNLM"/>
    </source>
</evidence>
<dbReference type="InterPro" id="IPR027417">
    <property type="entry name" value="P-loop_NTPase"/>
</dbReference>
<feature type="compositionally biased region" description="Pro residues" evidence="1">
    <location>
        <begin position="352"/>
        <end position="361"/>
    </location>
</feature>
<protein>
    <recommendedName>
        <fullName evidence="4">YLP motif-containing protein 1</fullName>
    </recommendedName>
</protein>
<gene>
    <name evidence="2" type="ORF">AYBTSS11_LOCUS11694</name>
</gene>
<evidence type="ECO:0000256" key="1">
    <source>
        <dbReference type="SAM" id="MobiDB-lite"/>
    </source>
</evidence>
<dbReference type="SUPFAM" id="SSF52540">
    <property type="entry name" value="P-loop containing nucleoside triphosphate hydrolases"/>
    <property type="match status" value="1"/>
</dbReference>
<feature type="region of interest" description="Disordered" evidence="1">
    <location>
        <begin position="311"/>
        <end position="411"/>
    </location>
</feature>
<dbReference type="FunFam" id="3.40.50.300:FF:000978">
    <property type="entry name" value="YLP motif-containing protein 1 isoform X3"/>
    <property type="match status" value="1"/>
</dbReference>
<accession>A0AA86SDZ1</accession>
<feature type="region of interest" description="Disordered" evidence="1">
    <location>
        <begin position="257"/>
        <end position="299"/>
    </location>
</feature>
<evidence type="ECO:0000313" key="3">
    <source>
        <dbReference type="Proteomes" id="UP001189624"/>
    </source>
</evidence>
<dbReference type="InterPro" id="IPR026314">
    <property type="entry name" value="YLP_motif_con_p1"/>
</dbReference>
<feature type="region of interest" description="Disordered" evidence="1">
    <location>
        <begin position="920"/>
        <end position="944"/>
    </location>
</feature>
<dbReference type="PANTHER" id="PTHR13413:SF0">
    <property type="entry name" value="YLP MOTIF-CONTAINING PROTEIN 1"/>
    <property type="match status" value="1"/>
</dbReference>
<evidence type="ECO:0000313" key="2">
    <source>
        <dbReference type="EMBL" id="CAJ1944041.1"/>
    </source>
</evidence>
<name>A0AA86SDZ1_9FABA</name>
<keyword evidence="3" id="KW-1185">Reference proteome</keyword>
<dbReference type="EMBL" id="OY731400">
    <property type="protein sequence ID" value="CAJ1944041.1"/>
    <property type="molecule type" value="Genomic_DNA"/>
</dbReference>
<dbReference type="Proteomes" id="UP001189624">
    <property type="component" value="Chromosome 3"/>
</dbReference>
<dbReference type="Gene3D" id="3.40.50.300">
    <property type="entry name" value="P-loop containing nucleotide triphosphate hydrolases"/>
    <property type="match status" value="1"/>
</dbReference>
<dbReference type="PANTHER" id="PTHR13413">
    <property type="entry name" value="YLP MOTIF CONTAINING PROTEIN NUCLEAR PROTEIN ZAP"/>
    <property type="match status" value="1"/>
</dbReference>
<sequence length="975" mass="109746">MFNTYICIGCFGNNHNHLTAAVVSNDPSIVQPKYKEECFSSLIKPLVGWNILPADAEIIDINKRLFTQLNAKFMNTNNLDKGEFISSLNSYVENIRDKHAWDLGSSEILTILRYCLSPSKDAYDSMVTVKLEWESQAVLASSVLHLKACDWVPKLEDVIKYLGLMLDEKFPSLVLHPLFHEELISIEEVVSCLNAEAKFCHLIFSRAKSNVLLRKSSVAVTMDHRQWRPTPPPNLCPTCFLSHFPFCPPPPPYHPHPFPPDHTHQPPLPYAPANPNFPNFKRPRIHDNNDSNNNPLNFSDDQRRLQLIRDHGTNPSHLHPHAPHQPQHTQNAFPPHDAVPPHQPHNAQFRPSPQPFHPYPEPSQRLPDASAATYHHAHAPHVGMQPPPPHVNFPSHEGNHHNHHQLNGSVGHYPYPYPASNHSNNSCDNNMEASRFFRGHSQPPLPSSPPPPLPMEPSMNQLKTYFSPPKKPASLFPVHLSSSPSSYSQVSEPHSLPQPYYPTGFPSEACFSFFSVFDPSKQYLGDSQPFSLNQFSADRPKFIDASHLFRHPHRASRPDHFVIIFRGLPGSGKSYLAKMLRDLEVENGGDAPRIHSMDDYFMTEVEKVEDSESSKSSSSGRNKKPVTKKVMEYCYEPEMEEAYRSSMLKAFKKTVEEGVFTFIIVDDRNLRVADFAQFWATAKLSPCSIALGVGSSSFSGVTLLHSYLIAIPIRLFTNLTPIMRLSMTHVMHKAVKDEKIGGCAARNVHGFTQEDIEKMSKQWEEAPSLYLQLDVKSLFHGDDLKESRIQEVDMDMEDDLGDVKPPVQGREAEKIVDPPVGEDASFLKAGKNWGAEGEHPTEVRELGKSKWSEDFGEDDIDQTEGMKGNINALSGLIHQYGKERKSVHWGDQGGRPGFSIGAARKVNALSIVIGPGAGYNLKSNPLPEEDSPSRNSVESKKHSIFQERIRAERESFKAVFDRRRHRIGGLDVEED</sequence>
<dbReference type="GO" id="GO:0005634">
    <property type="term" value="C:nucleus"/>
    <property type="evidence" value="ECO:0007669"/>
    <property type="project" value="InterPro"/>
</dbReference>
<feature type="compositionally biased region" description="Low complexity" evidence="1">
    <location>
        <begin position="290"/>
        <end position="299"/>
    </location>
</feature>
<proteinExistence type="predicted"/>
<dbReference type="Gramene" id="rna-AYBTSS11_LOCUS11694">
    <property type="protein sequence ID" value="CAJ1944041.1"/>
    <property type="gene ID" value="gene-AYBTSS11_LOCUS11694"/>
</dbReference>